<evidence type="ECO:0000256" key="2">
    <source>
        <dbReference type="ARBA" id="ARBA00023157"/>
    </source>
</evidence>
<feature type="domain" description="PKD" evidence="5">
    <location>
        <begin position="810"/>
        <end position="889"/>
    </location>
</feature>
<keyword evidence="2" id="KW-1015">Disulfide bond</keyword>
<dbReference type="InterPro" id="IPR035986">
    <property type="entry name" value="PKD_dom_sf"/>
</dbReference>
<sequence>MDAARLRGRLGGLVCLALAATSLALAPGNRAEADTAPPVTQPATVSADRLPTVQINGVVWAQVTVGNTVYVTGSFSAARPAGVALGGAGSVTRSNLLAYDIRTGLLNTSFVHTLNAQGRSIAASPDGSRVYVGGSFTSVDGATHNRIAAFDTATGSLVSTFNASLNNPVMALAATNSTVYAGGSFTTADGNARARVAAYTATGGLTTFNPGADSTVNAMTLTGDQTRLVLGGFFNTLAGISAVGMGAVNATTGAAQPWAANTVIQDSGNSATISTLAADANLVYGAGWFFTTGGNFEGRFAANPATGQIVWMNNCHGDSYSVYPIGPVLYSASHEHDCSDLGSFSQDTAGVFGATKHYVDAESINPSGTSTRHPIYPGGNGPGPVYHDFAGQPAGSQLDWYPTLTQGSYTGQSQAAWSVTGNSSFVSVGGEFPTVNGVAQQGLVRFAVSAIAPNKVGPNTAASLTPSVVSQTSGTARVAWQTTWDMDNTSLSYALYRDNGATPIFRTTVGSTFWNRPNLGYLDSGLSLGSTHSYKLTVTDPFGNSITSGSGSVTVGSAANGEYQNLITSDGASHYWPLSEAAGTTLTDRVGYSDLSITGAVTLGSPGPIAGSGASAASFAGGETTPAPTGQPGPPPSPVPNDTAGTVGQSSPAGAFTLEAWVKTTSNAGGAILSEGLFRNTDSAAIDKVLYLDTAGRLHFGVQNNTVKQTIGSSASYNNGLWHLVDATLSGTSASLYVDGVLAAAGSMTDDIAFPGYWRVGGDNLNGWIAAPGGNYLPGTIGSVATYGSALAPAQVATHYASGSGTVVVTNQPPVAAFGASCTALTCSTDASSSADPDGTVATYAWSFGDGAVATGATAGHTYATAGTYPITLTVTDNSGASNSVTHQVSPAAGVSVLADDEFDRTVASGFGTAEPSGGDWTQTGAADLSVAPGAGRISLPAAGRSGAVLNAVSSDSVDLRTTVSLATLPTGGSGLYFYAVGRYVSATEQYLARVRVLSSGAVVLSLSKYDGSSSTETVLAAETTVATVTAGAALDLRVQVNATSPTTIQAKAWADATAEPAAWARTATDSAAPLQTHGSIGVQAYLSGSVTNPPIVASISRFTATTP</sequence>
<dbReference type="RefSeq" id="WP_249773390.1">
    <property type="nucleotide sequence ID" value="NZ_CP097332.1"/>
</dbReference>
<evidence type="ECO:0000256" key="1">
    <source>
        <dbReference type="ARBA" id="ARBA00022729"/>
    </source>
</evidence>
<dbReference type="CDD" id="cd00146">
    <property type="entry name" value="PKD"/>
    <property type="match status" value="1"/>
</dbReference>
<protein>
    <submittedName>
        <fullName evidence="6">PKD domain-containing protein</fullName>
    </submittedName>
</protein>
<accession>A0ABY4R0W6</accession>
<dbReference type="Gene3D" id="2.60.40.10">
    <property type="entry name" value="Immunoglobulins"/>
    <property type="match status" value="1"/>
</dbReference>
<dbReference type="SUPFAM" id="SSF49899">
    <property type="entry name" value="Concanavalin A-like lectins/glucanases"/>
    <property type="match status" value="1"/>
</dbReference>
<dbReference type="InterPro" id="IPR013783">
    <property type="entry name" value="Ig-like_fold"/>
</dbReference>
<evidence type="ECO:0000259" key="5">
    <source>
        <dbReference type="PROSITE" id="PS50093"/>
    </source>
</evidence>
<dbReference type="InterPro" id="IPR011044">
    <property type="entry name" value="Quino_amine_DH_bsu"/>
</dbReference>
<evidence type="ECO:0000256" key="3">
    <source>
        <dbReference type="SAM" id="MobiDB-lite"/>
    </source>
</evidence>
<dbReference type="InterPro" id="IPR024982">
    <property type="entry name" value="Rax2-like_C"/>
</dbReference>
<dbReference type="SMART" id="SM00560">
    <property type="entry name" value="LamGL"/>
    <property type="match status" value="1"/>
</dbReference>
<gene>
    <name evidence="6" type="ORF">M6D93_05665</name>
</gene>
<feature type="region of interest" description="Disordered" evidence="3">
    <location>
        <begin position="614"/>
        <end position="650"/>
    </location>
</feature>
<feature type="compositionally biased region" description="Pro residues" evidence="3">
    <location>
        <begin position="629"/>
        <end position="639"/>
    </location>
</feature>
<dbReference type="PROSITE" id="PS50093">
    <property type="entry name" value="PKD"/>
    <property type="match status" value="1"/>
</dbReference>
<organism evidence="6 7">
    <name type="scientific">Jatrophihabitans telluris</name>
    <dbReference type="NCBI Taxonomy" id="2038343"/>
    <lineage>
        <taxon>Bacteria</taxon>
        <taxon>Bacillati</taxon>
        <taxon>Actinomycetota</taxon>
        <taxon>Actinomycetes</taxon>
        <taxon>Jatrophihabitantales</taxon>
        <taxon>Jatrophihabitantaceae</taxon>
        <taxon>Jatrophihabitans</taxon>
    </lineage>
</organism>
<name>A0ABY4R0W6_9ACTN</name>
<dbReference type="EMBL" id="CP097332">
    <property type="protein sequence ID" value="UQX89494.1"/>
    <property type="molecule type" value="Genomic_DNA"/>
</dbReference>
<dbReference type="Pfam" id="PF13385">
    <property type="entry name" value="Laminin_G_3"/>
    <property type="match status" value="1"/>
</dbReference>
<dbReference type="SMART" id="SM00089">
    <property type="entry name" value="PKD"/>
    <property type="match status" value="1"/>
</dbReference>
<dbReference type="Pfam" id="PF18911">
    <property type="entry name" value="PKD_4"/>
    <property type="match status" value="1"/>
</dbReference>
<evidence type="ECO:0000313" key="7">
    <source>
        <dbReference type="Proteomes" id="UP001056336"/>
    </source>
</evidence>
<dbReference type="InterPro" id="IPR013320">
    <property type="entry name" value="ConA-like_dom_sf"/>
</dbReference>
<keyword evidence="1 4" id="KW-0732">Signal</keyword>
<reference evidence="6" key="2">
    <citation type="submission" date="2022-05" db="EMBL/GenBank/DDBJ databases">
        <authorList>
            <person name="Kim J.-S."/>
            <person name="Lee K."/>
            <person name="Suh M."/>
            <person name="Eom M."/>
            <person name="Kim J.-S."/>
            <person name="Kim D.-S."/>
            <person name="Ko S.-H."/>
            <person name="Shin Y."/>
            <person name="Lee J.-S."/>
        </authorList>
    </citation>
    <scope>NUCLEOTIDE SEQUENCE</scope>
    <source>
        <strain evidence="6">N237</strain>
    </source>
</reference>
<dbReference type="InterPro" id="IPR000601">
    <property type="entry name" value="PKD_dom"/>
</dbReference>
<feature type="chain" id="PRO_5045739542" evidence="4">
    <location>
        <begin position="27"/>
        <end position="1108"/>
    </location>
</feature>
<dbReference type="Proteomes" id="UP001056336">
    <property type="component" value="Chromosome"/>
</dbReference>
<dbReference type="SUPFAM" id="SSF49299">
    <property type="entry name" value="PKD domain"/>
    <property type="match status" value="1"/>
</dbReference>
<evidence type="ECO:0000256" key="4">
    <source>
        <dbReference type="SAM" id="SignalP"/>
    </source>
</evidence>
<keyword evidence="7" id="KW-1185">Reference proteome</keyword>
<dbReference type="InterPro" id="IPR022409">
    <property type="entry name" value="PKD/Chitinase_dom"/>
</dbReference>
<reference evidence="6" key="1">
    <citation type="journal article" date="2018" name="Int. J. Syst. Evol. Microbiol.">
        <title>Jatrophihabitans telluris sp. nov., isolated from sediment soil of lava forest wetlands and the emended description of the genus Jatrophihabitans.</title>
        <authorList>
            <person name="Lee K.C."/>
            <person name="Suh M.K."/>
            <person name="Eom M.K."/>
            <person name="Kim K.K."/>
            <person name="Kim J.S."/>
            <person name="Kim D.S."/>
            <person name="Ko S.H."/>
            <person name="Shin Y.K."/>
            <person name="Lee J.S."/>
        </authorList>
    </citation>
    <scope>NUCLEOTIDE SEQUENCE</scope>
    <source>
        <strain evidence="6">N237</strain>
    </source>
</reference>
<feature type="compositionally biased region" description="Low complexity" evidence="3">
    <location>
        <begin position="614"/>
        <end position="628"/>
    </location>
</feature>
<dbReference type="InterPro" id="IPR006558">
    <property type="entry name" value="LamG-like"/>
</dbReference>
<feature type="signal peptide" evidence="4">
    <location>
        <begin position="1"/>
        <end position="26"/>
    </location>
</feature>
<evidence type="ECO:0000313" key="6">
    <source>
        <dbReference type="EMBL" id="UQX89494.1"/>
    </source>
</evidence>
<dbReference type="Pfam" id="PF12768">
    <property type="entry name" value="Rax2"/>
    <property type="match status" value="1"/>
</dbReference>
<dbReference type="SUPFAM" id="SSF50969">
    <property type="entry name" value="YVTN repeat-like/Quinoprotein amine dehydrogenase"/>
    <property type="match status" value="1"/>
</dbReference>
<proteinExistence type="predicted"/>
<dbReference type="Gene3D" id="2.60.120.200">
    <property type="match status" value="1"/>
</dbReference>